<evidence type="ECO:0000313" key="22">
    <source>
        <dbReference type="EMBL" id="RGB79532.1"/>
    </source>
</evidence>
<comment type="subunit">
    <text evidence="14 15">Homohexamer. Organized in a ring with a central cavity.</text>
</comment>
<evidence type="ECO:0000256" key="5">
    <source>
        <dbReference type="ARBA" id="ARBA00022801"/>
    </source>
</evidence>
<feature type="domain" description="Lon N-terminal" evidence="21">
    <location>
        <begin position="8"/>
        <end position="203"/>
    </location>
</feature>
<evidence type="ECO:0000259" key="20">
    <source>
        <dbReference type="PROSITE" id="PS51786"/>
    </source>
</evidence>
<dbReference type="Gene3D" id="1.20.58.1480">
    <property type="match status" value="1"/>
</dbReference>
<dbReference type="InterPro" id="IPR014721">
    <property type="entry name" value="Ribsml_uS5_D2-typ_fold_subgr"/>
</dbReference>
<dbReference type="PIRSF" id="PIRSF001174">
    <property type="entry name" value="Lon_proteas"/>
    <property type="match status" value="1"/>
</dbReference>
<dbReference type="Pfam" id="PF22667">
    <property type="entry name" value="Lon_lid"/>
    <property type="match status" value="1"/>
</dbReference>
<evidence type="ECO:0000256" key="13">
    <source>
        <dbReference type="ARBA" id="ARBA00082722"/>
    </source>
</evidence>
<dbReference type="AlphaFoldDB" id="A0A3E2TNQ3"/>
<feature type="domain" description="Lon proteolytic" evidence="20">
    <location>
        <begin position="589"/>
        <end position="770"/>
    </location>
</feature>
<comment type="function">
    <text evidence="10 14">ATP-dependent serine protease that mediates the selective degradation of mutant and abnormal proteins as well as certain short-lived regulatory proteins. Required for cellular homeostasis and for survival from DNA damage and developmental changes induced by stress. Degrades polypeptides processively to yield small peptide fragments that are 5 to 10 amino acids long. Binds to DNA in a double-stranded, site-specific manner.</text>
</comment>
<feature type="active site" evidence="14 16">
    <location>
        <position position="719"/>
    </location>
</feature>
<dbReference type="GO" id="GO:0034605">
    <property type="term" value="P:cellular response to heat"/>
    <property type="evidence" value="ECO:0007669"/>
    <property type="project" value="UniProtKB-UniRule"/>
</dbReference>
<evidence type="ECO:0000256" key="7">
    <source>
        <dbReference type="ARBA" id="ARBA00022840"/>
    </source>
</evidence>
<keyword evidence="4 14" id="KW-0547">Nucleotide-binding</keyword>
<evidence type="ECO:0000256" key="18">
    <source>
        <dbReference type="PROSITE-ProRule" id="PRU01122"/>
    </source>
</evidence>
<dbReference type="Pfam" id="PF05362">
    <property type="entry name" value="Lon_C"/>
    <property type="match status" value="1"/>
</dbReference>
<keyword evidence="7 14" id="KW-0067">ATP-binding</keyword>
<dbReference type="InterPro" id="IPR046336">
    <property type="entry name" value="Lon_prtase_N_sf"/>
</dbReference>
<evidence type="ECO:0000256" key="1">
    <source>
        <dbReference type="ARBA" id="ARBA00004496"/>
    </source>
</evidence>
<name>A0A3E2TNQ3_9FIRM</name>
<dbReference type="InterPro" id="IPR008269">
    <property type="entry name" value="Lon_proteolytic"/>
</dbReference>
<protein>
    <recommendedName>
        <fullName evidence="12 14">Lon protease</fullName>
        <ecNumber evidence="11 14">3.4.21.53</ecNumber>
    </recommendedName>
    <alternativeName>
        <fullName evidence="13 14">ATP-dependent protease La</fullName>
    </alternativeName>
</protein>
<dbReference type="PRINTS" id="PR00830">
    <property type="entry name" value="ENDOLAPTASE"/>
</dbReference>
<dbReference type="InterPro" id="IPR004815">
    <property type="entry name" value="Lon_bac/euk-typ"/>
</dbReference>
<comment type="catalytic activity">
    <reaction evidence="9 14 15 18">
        <text>Hydrolysis of proteins in presence of ATP.</text>
        <dbReference type="EC" id="3.4.21.53"/>
    </reaction>
</comment>
<evidence type="ECO:0000256" key="10">
    <source>
        <dbReference type="ARBA" id="ARBA00053875"/>
    </source>
</evidence>
<dbReference type="Proteomes" id="UP000260773">
    <property type="component" value="Unassembled WGS sequence"/>
</dbReference>
<dbReference type="Pfam" id="PF00004">
    <property type="entry name" value="AAA"/>
    <property type="match status" value="1"/>
</dbReference>
<evidence type="ECO:0000256" key="12">
    <source>
        <dbReference type="ARBA" id="ARBA00071934"/>
    </source>
</evidence>
<dbReference type="Gene3D" id="3.30.230.10">
    <property type="match status" value="1"/>
</dbReference>
<dbReference type="GO" id="GO:0004252">
    <property type="term" value="F:serine-type endopeptidase activity"/>
    <property type="evidence" value="ECO:0007669"/>
    <property type="project" value="UniProtKB-UniRule"/>
</dbReference>
<accession>A0A3E2TNQ3</accession>
<feature type="active site" evidence="14 16">
    <location>
        <position position="676"/>
    </location>
</feature>
<comment type="caution">
    <text evidence="22">The sequence shown here is derived from an EMBL/GenBank/DDBJ whole genome shotgun (WGS) entry which is preliminary data.</text>
</comment>
<dbReference type="GO" id="GO:0043565">
    <property type="term" value="F:sequence-specific DNA binding"/>
    <property type="evidence" value="ECO:0007669"/>
    <property type="project" value="UniProtKB-UniRule"/>
</dbReference>
<dbReference type="PROSITE" id="PS01046">
    <property type="entry name" value="LON_SER"/>
    <property type="match status" value="1"/>
</dbReference>
<dbReference type="Gene3D" id="3.40.50.300">
    <property type="entry name" value="P-loop containing nucleotide triphosphate hydrolases"/>
    <property type="match status" value="1"/>
</dbReference>
<dbReference type="InterPro" id="IPR015947">
    <property type="entry name" value="PUA-like_sf"/>
</dbReference>
<proteinExistence type="evidence at transcript level"/>
<evidence type="ECO:0000256" key="3">
    <source>
        <dbReference type="ARBA" id="ARBA00022670"/>
    </source>
</evidence>
<reference evidence="22 23" key="1">
    <citation type="submission" date="2018-08" db="EMBL/GenBank/DDBJ databases">
        <title>A genome reference for cultivated species of the human gut microbiota.</title>
        <authorList>
            <person name="Zou Y."/>
            <person name="Xue W."/>
            <person name="Luo G."/>
        </authorList>
    </citation>
    <scope>NUCLEOTIDE SEQUENCE [LARGE SCALE GENOMIC DNA]</scope>
    <source>
        <strain evidence="22 23">AF45-17</strain>
    </source>
</reference>
<keyword evidence="8 14" id="KW-0346">Stress response</keyword>
<dbReference type="PANTHER" id="PTHR10046">
    <property type="entry name" value="ATP DEPENDENT LON PROTEASE FAMILY MEMBER"/>
    <property type="match status" value="1"/>
</dbReference>
<comment type="similarity">
    <text evidence="14 15 18 19">Belongs to the peptidase S16 family.</text>
</comment>
<dbReference type="PROSITE" id="PS51787">
    <property type="entry name" value="LON_N"/>
    <property type="match status" value="1"/>
</dbReference>
<evidence type="ECO:0000256" key="14">
    <source>
        <dbReference type="HAMAP-Rule" id="MF_01973"/>
    </source>
</evidence>
<dbReference type="GO" id="GO:0016887">
    <property type="term" value="F:ATP hydrolysis activity"/>
    <property type="evidence" value="ECO:0007669"/>
    <property type="project" value="UniProtKB-UniRule"/>
</dbReference>
<dbReference type="InterPro" id="IPR027417">
    <property type="entry name" value="P-loop_NTPase"/>
</dbReference>
<dbReference type="SMART" id="SM00382">
    <property type="entry name" value="AAA"/>
    <property type="match status" value="1"/>
</dbReference>
<dbReference type="SUPFAM" id="SSF54211">
    <property type="entry name" value="Ribosomal protein S5 domain 2-like"/>
    <property type="match status" value="1"/>
</dbReference>
<dbReference type="InterPro" id="IPR003111">
    <property type="entry name" value="Lon_prtase_N"/>
</dbReference>
<gene>
    <name evidence="14 22" type="primary">lon</name>
    <name evidence="22" type="ORF">DW070_10260</name>
</gene>
<dbReference type="EMBL" id="QVEP01000024">
    <property type="protein sequence ID" value="RGB79532.1"/>
    <property type="molecule type" value="Genomic_DNA"/>
</dbReference>
<feature type="binding site" evidence="14 17">
    <location>
        <begin position="353"/>
        <end position="360"/>
    </location>
    <ligand>
        <name>ATP</name>
        <dbReference type="ChEBI" id="CHEBI:30616"/>
    </ligand>
</feature>
<dbReference type="GO" id="GO:0004176">
    <property type="term" value="F:ATP-dependent peptidase activity"/>
    <property type="evidence" value="ECO:0007669"/>
    <property type="project" value="UniProtKB-UniRule"/>
</dbReference>
<organism evidence="22 23">
    <name type="scientific">Coprococcus catus</name>
    <dbReference type="NCBI Taxonomy" id="116085"/>
    <lineage>
        <taxon>Bacteria</taxon>
        <taxon>Bacillati</taxon>
        <taxon>Bacillota</taxon>
        <taxon>Clostridia</taxon>
        <taxon>Lachnospirales</taxon>
        <taxon>Lachnospiraceae</taxon>
        <taxon>Coprococcus</taxon>
    </lineage>
</organism>
<comment type="subcellular location">
    <subcellularLocation>
        <location evidence="1 14 15">Cytoplasm</location>
    </subcellularLocation>
</comment>
<dbReference type="GO" id="GO:0005524">
    <property type="term" value="F:ATP binding"/>
    <property type="evidence" value="ECO:0007669"/>
    <property type="project" value="UniProtKB-UniRule"/>
</dbReference>
<comment type="induction">
    <text evidence="14">By heat shock.</text>
</comment>
<keyword evidence="6 14" id="KW-0720">Serine protease</keyword>
<dbReference type="PROSITE" id="PS51786">
    <property type="entry name" value="LON_PROTEOLYTIC"/>
    <property type="match status" value="1"/>
</dbReference>
<dbReference type="InterPro" id="IPR054594">
    <property type="entry name" value="Lon_lid"/>
</dbReference>
<evidence type="ECO:0000256" key="19">
    <source>
        <dbReference type="RuleBase" id="RU000591"/>
    </source>
</evidence>
<dbReference type="Gene3D" id="1.20.5.5270">
    <property type="match status" value="1"/>
</dbReference>
<dbReference type="InterPro" id="IPR020568">
    <property type="entry name" value="Ribosomal_Su5_D2-typ_SF"/>
</dbReference>
<evidence type="ECO:0000256" key="6">
    <source>
        <dbReference type="ARBA" id="ARBA00022825"/>
    </source>
</evidence>
<evidence type="ECO:0000256" key="8">
    <source>
        <dbReference type="ARBA" id="ARBA00023016"/>
    </source>
</evidence>
<keyword evidence="2 14" id="KW-0963">Cytoplasm</keyword>
<dbReference type="HAMAP" id="MF_01973">
    <property type="entry name" value="lon_bact"/>
    <property type="match status" value="1"/>
</dbReference>
<keyword evidence="5 14" id="KW-0378">Hydrolase</keyword>
<dbReference type="InterPro" id="IPR003959">
    <property type="entry name" value="ATPase_AAA_core"/>
</dbReference>
<dbReference type="SMART" id="SM00464">
    <property type="entry name" value="LON"/>
    <property type="match status" value="1"/>
</dbReference>
<dbReference type="EC" id="3.4.21.53" evidence="11 14"/>
<dbReference type="CDD" id="cd19500">
    <property type="entry name" value="RecA-like_Lon"/>
    <property type="match status" value="1"/>
</dbReference>
<evidence type="ECO:0000256" key="4">
    <source>
        <dbReference type="ARBA" id="ARBA00022741"/>
    </source>
</evidence>
<dbReference type="InterPro" id="IPR027543">
    <property type="entry name" value="Lon_bac"/>
</dbReference>
<dbReference type="GO" id="GO:0006515">
    <property type="term" value="P:protein quality control for misfolded or incompletely synthesized proteins"/>
    <property type="evidence" value="ECO:0007669"/>
    <property type="project" value="UniProtKB-UniRule"/>
</dbReference>
<evidence type="ECO:0000256" key="2">
    <source>
        <dbReference type="ARBA" id="ARBA00022490"/>
    </source>
</evidence>
<dbReference type="InterPro" id="IPR008268">
    <property type="entry name" value="Peptidase_S16_AS"/>
</dbReference>
<dbReference type="Gene3D" id="1.10.8.60">
    <property type="match status" value="1"/>
</dbReference>
<dbReference type="GO" id="GO:0005737">
    <property type="term" value="C:cytoplasm"/>
    <property type="evidence" value="ECO:0007669"/>
    <property type="project" value="UniProtKB-SubCell"/>
</dbReference>
<evidence type="ECO:0000256" key="17">
    <source>
        <dbReference type="PIRSR" id="PIRSR001174-2"/>
    </source>
</evidence>
<evidence type="ECO:0000256" key="15">
    <source>
        <dbReference type="PIRNR" id="PIRNR001174"/>
    </source>
</evidence>
<dbReference type="Pfam" id="PF02190">
    <property type="entry name" value="LON_substr_bdg"/>
    <property type="match status" value="1"/>
</dbReference>
<dbReference type="SUPFAM" id="SSF88697">
    <property type="entry name" value="PUA domain-like"/>
    <property type="match status" value="1"/>
</dbReference>
<dbReference type="InterPro" id="IPR027065">
    <property type="entry name" value="Lon_Prtase"/>
</dbReference>
<evidence type="ECO:0000313" key="23">
    <source>
        <dbReference type="Proteomes" id="UP000260773"/>
    </source>
</evidence>
<sequence length="779" mass="87776">MSDINCRMPAVALRGLVCLPDMILHFDVSRKKSIAALEAAMVKDQMVFLVAQKDPDEEDPKQEDLYTAGAMAKVKQIVKMPENMVRVVAEGKFRAELDEMISVSPYLLTDVIIHDREEKVENENEAEAMRRVLEEIVQKFIDAGAKFGPEITRQMQQAEDIVKLTNQLCANMPMRWQDRQTLAEKMDFRERYEELCRIMEKEYDVLLINQDIQNKVKSRLEKNQRDYVLREQMKLIREELGDDMQSEIDEYEKKLEELKAPDVVKEKLEKEISRFKASAGNSAETGVLRTYIDTLFEMPWSKTSRDNKNIDKAAKILREDHYGLEKVKERILEFLSVRLLTKKGDSPILCLVGPPGTGKTSIARSIARALNKKYVRISLGGVHDEAEIRGHRRTYIGAMPGRIASGLSHAGVKNPVMLLDEIDKVSTDYKGDTFSALLEVLDSEQNSKFRDNYLELPLDLSDVLFIATANSLSTIPRPLLDRMEIIEINTYTQNEKLHIAKEHLIEKQMKANGIKAKQLTISDKAIEDIILYYTRESGVRGLERCLGDICRKTARMILQDGKKNVKVTEKNLEHFLGTKKYDYEMANAKNEIGIVRGLAWTSVGGDTLSIEVNVMPGKGKFELTGHLGDVMKESAMAAISYIRSVSDQFNIDREFFEKNDIHIHIPEGAVPKDGPSAGVTMATAMLSAITGTPVRADVAMTGEITLRGRVLPIGGLREKSIAAKVAGIHTVIVPEKNRRDIKELDKEITKDLKFVYASTMADILPVALESMPKAQAANS</sequence>
<keyword evidence="3 14" id="KW-0645">Protease</keyword>
<dbReference type="InterPro" id="IPR003593">
    <property type="entry name" value="AAA+_ATPase"/>
</dbReference>
<evidence type="ECO:0000256" key="16">
    <source>
        <dbReference type="PIRSR" id="PIRSR001174-1"/>
    </source>
</evidence>
<dbReference type="Gene3D" id="2.30.130.40">
    <property type="entry name" value="LON domain-like"/>
    <property type="match status" value="1"/>
</dbReference>
<dbReference type="FunFam" id="3.40.50.300:FF:000021">
    <property type="entry name" value="Lon protease homolog"/>
    <property type="match status" value="1"/>
</dbReference>
<dbReference type="SUPFAM" id="SSF52540">
    <property type="entry name" value="P-loop containing nucleoside triphosphate hydrolases"/>
    <property type="match status" value="1"/>
</dbReference>
<dbReference type="NCBIfam" id="TIGR00763">
    <property type="entry name" value="lon"/>
    <property type="match status" value="1"/>
</dbReference>
<evidence type="ECO:0000259" key="21">
    <source>
        <dbReference type="PROSITE" id="PS51787"/>
    </source>
</evidence>
<evidence type="ECO:0000256" key="11">
    <source>
        <dbReference type="ARBA" id="ARBA00066743"/>
    </source>
</evidence>
<evidence type="ECO:0000256" key="9">
    <source>
        <dbReference type="ARBA" id="ARBA00050665"/>
    </source>
</evidence>